<name>A0A1C7MMR2_GRIFR</name>
<proteinExistence type="predicted"/>
<gene>
    <name evidence="1" type="ORF">A0H81_02604</name>
</gene>
<dbReference type="AlphaFoldDB" id="A0A1C7MMR2"/>
<sequence>MDSESSELLQVVRSVPFACHSVYDTTLLDVLTPDELDAAYNRANRFLLDKKEELQKYGWRIQMSEVLR</sequence>
<protein>
    <submittedName>
        <fullName evidence="1">Uncharacterized protein</fullName>
    </submittedName>
</protein>
<comment type="caution">
    <text evidence="1">The sequence shown here is derived from an EMBL/GenBank/DDBJ whole genome shotgun (WGS) entry which is preliminary data.</text>
</comment>
<evidence type="ECO:0000313" key="1">
    <source>
        <dbReference type="EMBL" id="OBZ77749.1"/>
    </source>
</evidence>
<dbReference type="Proteomes" id="UP000092993">
    <property type="component" value="Unassembled WGS sequence"/>
</dbReference>
<reference evidence="1 2" key="1">
    <citation type="submission" date="2016-03" db="EMBL/GenBank/DDBJ databases">
        <title>Whole genome sequencing of Grifola frondosa 9006-11.</title>
        <authorList>
            <person name="Min B."/>
            <person name="Park H."/>
            <person name="Kim J.-G."/>
            <person name="Cho H."/>
            <person name="Oh Y.-L."/>
            <person name="Kong W.-S."/>
            <person name="Choi I.-G."/>
        </authorList>
    </citation>
    <scope>NUCLEOTIDE SEQUENCE [LARGE SCALE GENOMIC DNA]</scope>
    <source>
        <strain evidence="1 2">9006-11</strain>
    </source>
</reference>
<accession>A0A1C7MMR2</accession>
<dbReference type="EMBL" id="LUGG01000002">
    <property type="protein sequence ID" value="OBZ77749.1"/>
    <property type="molecule type" value="Genomic_DNA"/>
</dbReference>
<keyword evidence="2" id="KW-1185">Reference proteome</keyword>
<evidence type="ECO:0000313" key="2">
    <source>
        <dbReference type="Proteomes" id="UP000092993"/>
    </source>
</evidence>
<organism evidence="1 2">
    <name type="scientific">Grifola frondosa</name>
    <name type="common">Maitake</name>
    <name type="synonym">Polyporus frondosus</name>
    <dbReference type="NCBI Taxonomy" id="5627"/>
    <lineage>
        <taxon>Eukaryota</taxon>
        <taxon>Fungi</taxon>
        <taxon>Dikarya</taxon>
        <taxon>Basidiomycota</taxon>
        <taxon>Agaricomycotina</taxon>
        <taxon>Agaricomycetes</taxon>
        <taxon>Polyporales</taxon>
        <taxon>Grifolaceae</taxon>
        <taxon>Grifola</taxon>
    </lineage>
</organism>